<sequence length="62" mass="6815">MNTSTKPRHRLRRWLVGLCIAAVLLGAYAVALRWFTLQIGDGVEGSLRAAPAVEDTRHRAGD</sequence>
<comment type="caution">
    <text evidence="1">The sequence shown here is derived from an EMBL/GenBank/DDBJ whole genome shotgun (WGS) entry which is preliminary data.</text>
</comment>
<dbReference type="EMBL" id="JBFWIC010000007">
    <property type="protein sequence ID" value="MEZ0474422.1"/>
    <property type="molecule type" value="Genomic_DNA"/>
</dbReference>
<dbReference type="RefSeq" id="WP_370563584.1">
    <property type="nucleotide sequence ID" value="NZ_JBFWIB010000004.1"/>
</dbReference>
<reference evidence="1 2" key="1">
    <citation type="submission" date="2024-07" db="EMBL/GenBank/DDBJ databases">
        <title>Luteimonas salilacus sp. nov., isolated from the shore soil of Salt Lake in Tibet of China.</title>
        <authorList>
            <person name="Zhang X."/>
            <person name="Li A."/>
        </authorList>
    </citation>
    <scope>NUCLEOTIDE SEQUENCE [LARGE SCALE GENOMIC DNA]</scope>
    <source>
        <strain evidence="1 2">B3-2-R+30</strain>
    </source>
</reference>
<accession>A0ABV4HRU1</accession>
<proteinExistence type="predicted"/>
<evidence type="ECO:0000313" key="2">
    <source>
        <dbReference type="Proteomes" id="UP001566331"/>
    </source>
</evidence>
<dbReference type="Proteomes" id="UP001566331">
    <property type="component" value="Unassembled WGS sequence"/>
</dbReference>
<protein>
    <submittedName>
        <fullName evidence="1">Uncharacterized protein</fullName>
    </submittedName>
</protein>
<organism evidence="1 2">
    <name type="scientific">Luteimonas salinilitoris</name>
    <dbReference type="NCBI Taxonomy" id="3237697"/>
    <lineage>
        <taxon>Bacteria</taxon>
        <taxon>Pseudomonadati</taxon>
        <taxon>Pseudomonadota</taxon>
        <taxon>Gammaproteobacteria</taxon>
        <taxon>Lysobacterales</taxon>
        <taxon>Lysobacteraceae</taxon>
        <taxon>Luteimonas</taxon>
    </lineage>
</organism>
<evidence type="ECO:0000313" key="1">
    <source>
        <dbReference type="EMBL" id="MEZ0474422.1"/>
    </source>
</evidence>
<keyword evidence="2" id="KW-1185">Reference proteome</keyword>
<name>A0ABV4HRU1_9GAMM</name>
<gene>
    <name evidence="1" type="ORF">AB6713_07300</name>
</gene>